<dbReference type="Proteomes" id="UP000265765">
    <property type="component" value="Chromosome"/>
</dbReference>
<keyword evidence="1" id="KW-0812">Transmembrane</keyword>
<dbReference type="RefSeq" id="WP_120051174.1">
    <property type="nucleotide sequence ID" value="NZ_CP032427.1"/>
</dbReference>
<accession>A0AAI8KXI5</accession>
<proteinExistence type="predicted"/>
<gene>
    <name evidence="2" type="ORF">DWG14_03241</name>
</gene>
<sequence>MGIISGYAWTLPAVIAVGWVLSWWGARWIRWGVLATGIIVSVLVFLTGFHVSSPPLSPHSGCTREQVQCMDGRPIPWLETGVFGFACCVLLLIVTTVAEIVMWLENRSSVD</sequence>
<evidence type="ECO:0000313" key="2">
    <source>
        <dbReference type="EMBL" id="AYC39009.1"/>
    </source>
</evidence>
<keyword evidence="1" id="KW-1133">Transmembrane helix</keyword>
<dbReference type="AlphaFoldDB" id="A0AAI8KXI5"/>
<evidence type="ECO:0000313" key="3">
    <source>
        <dbReference type="Proteomes" id="UP000265765"/>
    </source>
</evidence>
<keyword evidence="1" id="KW-0472">Membrane</keyword>
<protein>
    <submittedName>
        <fullName evidence="2">Uncharacterized protein</fullName>
    </submittedName>
</protein>
<feature type="transmembrane region" description="Helical" evidence="1">
    <location>
        <begin position="31"/>
        <end position="51"/>
    </location>
</feature>
<reference evidence="2 3" key="1">
    <citation type="submission" date="2018-09" db="EMBL/GenBank/DDBJ databases">
        <title>Production of Trimethoprim by Streptomyces sp. 3E-1.</title>
        <authorList>
            <person name="Kang H.J."/>
            <person name="Kim S.B."/>
        </authorList>
    </citation>
    <scope>NUCLEOTIDE SEQUENCE [LARGE SCALE GENOMIC DNA]</scope>
    <source>
        <strain evidence="2 3">3E-1</strain>
    </source>
</reference>
<feature type="transmembrane region" description="Helical" evidence="1">
    <location>
        <begin position="82"/>
        <end position="104"/>
    </location>
</feature>
<organism evidence="2 3">
    <name type="scientific">Streptomyces griseorubiginosus</name>
    <dbReference type="NCBI Taxonomy" id="67304"/>
    <lineage>
        <taxon>Bacteria</taxon>
        <taxon>Bacillati</taxon>
        <taxon>Actinomycetota</taxon>
        <taxon>Actinomycetes</taxon>
        <taxon>Kitasatosporales</taxon>
        <taxon>Streptomycetaceae</taxon>
        <taxon>Streptomyces</taxon>
    </lineage>
</organism>
<dbReference type="KEGG" id="sge:DWG14_03241"/>
<evidence type="ECO:0000256" key="1">
    <source>
        <dbReference type="SAM" id="Phobius"/>
    </source>
</evidence>
<dbReference type="GeneID" id="91282166"/>
<name>A0AAI8KXI5_9ACTN</name>
<dbReference type="EMBL" id="CP032427">
    <property type="protein sequence ID" value="AYC39009.1"/>
    <property type="molecule type" value="Genomic_DNA"/>
</dbReference>
<feature type="transmembrane region" description="Helical" evidence="1">
    <location>
        <begin position="6"/>
        <end position="24"/>
    </location>
</feature>